<feature type="transmembrane region" description="Helical" evidence="6">
    <location>
        <begin position="73"/>
        <end position="91"/>
    </location>
</feature>
<evidence type="ECO:0000313" key="7">
    <source>
        <dbReference type="EMBL" id="RKJ97342.1"/>
    </source>
</evidence>
<dbReference type="RefSeq" id="WP_094438835.1">
    <property type="nucleotide sequence ID" value="NZ_AP024172.1"/>
</dbReference>
<dbReference type="EMBL" id="NKDB02000002">
    <property type="protein sequence ID" value="RKJ97342.1"/>
    <property type="molecule type" value="Genomic_DNA"/>
</dbReference>
<sequence>MPLVEFTALLVLATAMSFTPGPNTTLSTALAANRGLPAAMRFVVAVPVGWSALLLLCAAGLGAIVVAVPALRWAIKAVGIGYLLWLALRLAQSGRLSEADAARLSVGFWQGVALQFVNIKAWLLALTIVAGWIVGHEDGHARLAVVLPVMLAFAFTSNLAYAAMGALLRRWLAQGRRLLWFNRAMACVLVATALWMVAA</sequence>
<dbReference type="PANTHER" id="PTHR30086:SF20">
    <property type="entry name" value="ARGININE EXPORTER PROTEIN ARGO-RELATED"/>
    <property type="match status" value="1"/>
</dbReference>
<protein>
    <submittedName>
        <fullName evidence="7">LysE family translocator</fullName>
    </submittedName>
</protein>
<evidence type="ECO:0000256" key="4">
    <source>
        <dbReference type="ARBA" id="ARBA00022989"/>
    </source>
</evidence>
<comment type="subcellular location">
    <subcellularLocation>
        <location evidence="1">Cell membrane</location>
        <topology evidence="1">Multi-pass membrane protein</topology>
    </subcellularLocation>
</comment>
<keyword evidence="5 6" id="KW-0472">Membrane</keyword>
<evidence type="ECO:0000256" key="3">
    <source>
        <dbReference type="ARBA" id="ARBA00022692"/>
    </source>
</evidence>
<organism evidence="7 8">
    <name type="scientific">Alicycliphilus denitrificans</name>
    <dbReference type="NCBI Taxonomy" id="179636"/>
    <lineage>
        <taxon>Bacteria</taxon>
        <taxon>Pseudomonadati</taxon>
        <taxon>Pseudomonadota</taxon>
        <taxon>Betaproteobacteria</taxon>
        <taxon>Burkholderiales</taxon>
        <taxon>Comamonadaceae</taxon>
        <taxon>Alicycliphilus</taxon>
    </lineage>
</organism>
<evidence type="ECO:0000256" key="6">
    <source>
        <dbReference type="SAM" id="Phobius"/>
    </source>
</evidence>
<keyword evidence="3 6" id="KW-0812">Transmembrane</keyword>
<keyword evidence="4 6" id="KW-1133">Transmembrane helix</keyword>
<comment type="caution">
    <text evidence="7">The sequence shown here is derived from an EMBL/GenBank/DDBJ whole genome shotgun (WGS) entry which is preliminary data.</text>
</comment>
<dbReference type="Proteomes" id="UP000216225">
    <property type="component" value="Unassembled WGS sequence"/>
</dbReference>
<evidence type="ECO:0000313" key="8">
    <source>
        <dbReference type="Proteomes" id="UP000216225"/>
    </source>
</evidence>
<reference evidence="7 8" key="1">
    <citation type="submission" date="2018-09" db="EMBL/GenBank/DDBJ databases">
        <title>Genome comparison of Alicycliphilus sp. BQ1, a polyurethanolytic bacterium, with its closest phylogenetic relatives Alicycliphilus denitrificans BC and K601, unable to attack polyurethane.</title>
        <authorList>
            <person name="Loza-Tavera H."/>
            <person name="Lozano L."/>
            <person name="Cevallos M."/>
            <person name="Maya-Lucas O."/>
            <person name="Garcia-Mena J."/>
            <person name="Hernandez J."/>
        </authorList>
    </citation>
    <scope>NUCLEOTIDE SEQUENCE [LARGE SCALE GENOMIC DNA]</scope>
    <source>
        <strain evidence="7 8">BQ1</strain>
    </source>
</reference>
<dbReference type="Pfam" id="PF01810">
    <property type="entry name" value="LysE"/>
    <property type="match status" value="1"/>
</dbReference>
<evidence type="ECO:0000256" key="5">
    <source>
        <dbReference type="ARBA" id="ARBA00023136"/>
    </source>
</evidence>
<proteinExistence type="predicted"/>
<feature type="transmembrane region" description="Helical" evidence="6">
    <location>
        <begin position="145"/>
        <end position="168"/>
    </location>
</feature>
<feature type="transmembrane region" description="Helical" evidence="6">
    <location>
        <begin position="112"/>
        <end position="133"/>
    </location>
</feature>
<dbReference type="GO" id="GO:0015171">
    <property type="term" value="F:amino acid transmembrane transporter activity"/>
    <property type="evidence" value="ECO:0007669"/>
    <property type="project" value="TreeGrafter"/>
</dbReference>
<feature type="transmembrane region" description="Helical" evidence="6">
    <location>
        <begin position="42"/>
        <end position="67"/>
    </location>
</feature>
<name>A0A3R7H2K3_9BURK</name>
<dbReference type="GO" id="GO:0033228">
    <property type="term" value="P:cysteine export across plasma membrane"/>
    <property type="evidence" value="ECO:0007669"/>
    <property type="project" value="TreeGrafter"/>
</dbReference>
<keyword evidence="2" id="KW-1003">Cell membrane</keyword>
<gene>
    <name evidence="7" type="ORF">CE154_015335</name>
</gene>
<dbReference type="GO" id="GO:0005886">
    <property type="term" value="C:plasma membrane"/>
    <property type="evidence" value="ECO:0007669"/>
    <property type="project" value="UniProtKB-SubCell"/>
</dbReference>
<feature type="transmembrane region" description="Helical" evidence="6">
    <location>
        <begin position="180"/>
        <end position="198"/>
    </location>
</feature>
<accession>A0A3R7H2K3</accession>
<dbReference type="PANTHER" id="PTHR30086">
    <property type="entry name" value="ARGININE EXPORTER PROTEIN ARGO"/>
    <property type="match status" value="1"/>
</dbReference>
<dbReference type="InterPro" id="IPR001123">
    <property type="entry name" value="LeuE-type"/>
</dbReference>
<evidence type="ECO:0000256" key="2">
    <source>
        <dbReference type="ARBA" id="ARBA00022475"/>
    </source>
</evidence>
<evidence type="ECO:0000256" key="1">
    <source>
        <dbReference type="ARBA" id="ARBA00004651"/>
    </source>
</evidence>
<dbReference type="AlphaFoldDB" id="A0A3R7H2K3"/>